<evidence type="ECO:0000313" key="1">
    <source>
        <dbReference type="EMBL" id="KAJ8678181.1"/>
    </source>
</evidence>
<dbReference type="EMBL" id="CM056742">
    <property type="protein sequence ID" value="KAJ8678181.1"/>
    <property type="molecule type" value="Genomic_DNA"/>
</dbReference>
<keyword evidence="2" id="KW-1185">Reference proteome</keyword>
<proteinExistence type="predicted"/>
<comment type="caution">
    <text evidence="1">The sequence shown here is derived from an EMBL/GenBank/DDBJ whole genome shotgun (WGS) entry which is preliminary data.</text>
</comment>
<evidence type="ECO:0000313" key="2">
    <source>
        <dbReference type="Proteomes" id="UP001239111"/>
    </source>
</evidence>
<sequence>MAAVGSNQANSKSARPQVVLVQFRRGDKSISLEVIDSIVSKAELELYFGPIDSLEYQKDVPCGAGYDPISKTFKLKSDILVYTVNASKSDYKMRVALTGKQKEEVTRIREKYTGIQKLQQREDDLKKESDMPKIGKGKKGKVKEEAKNKCKNDTKTVKPAVRKLEEKPKMLTFAWVHRNSSSSEYFRQAPPDGGEQLVPFYESQDYSFDEMKTAVIEKFRTPRTKGFFDNAQIEIGPNPAKDLEEFDDILDRNEAGELLEDPLEEGFWNFVSRMEKKAKSRKFKLFLKTTSMPSSMSSYTDPIVFEIS</sequence>
<gene>
    <name evidence="1" type="ORF">QAD02_013968</name>
</gene>
<dbReference type="Proteomes" id="UP001239111">
    <property type="component" value="Chromosome 2"/>
</dbReference>
<name>A0ACC2P586_9HYME</name>
<organism evidence="1 2">
    <name type="scientific">Eretmocerus hayati</name>
    <dbReference type="NCBI Taxonomy" id="131215"/>
    <lineage>
        <taxon>Eukaryota</taxon>
        <taxon>Metazoa</taxon>
        <taxon>Ecdysozoa</taxon>
        <taxon>Arthropoda</taxon>
        <taxon>Hexapoda</taxon>
        <taxon>Insecta</taxon>
        <taxon>Pterygota</taxon>
        <taxon>Neoptera</taxon>
        <taxon>Endopterygota</taxon>
        <taxon>Hymenoptera</taxon>
        <taxon>Apocrita</taxon>
        <taxon>Proctotrupomorpha</taxon>
        <taxon>Chalcidoidea</taxon>
        <taxon>Aphelinidae</taxon>
        <taxon>Aphelininae</taxon>
        <taxon>Eretmocerus</taxon>
    </lineage>
</organism>
<reference evidence="1" key="1">
    <citation type="submission" date="2023-04" db="EMBL/GenBank/DDBJ databases">
        <title>A chromosome-level genome assembly of the parasitoid wasp Eretmocerus hayati.</title>
        <authorList>
            <person name="Zhong Y."/>
            <person name="Liu S."/>
            <person name="Liu Y."/>
        </authorList>
    </citation>
    <scope>NUCLEOTIDE SEQUENCE</scope>
    <source>
        <strain evidence="1">ZJU_SS_LIU_2023</strain>
    </source>
</reference>
<protein>
    <submittedName>
        <fullName evidence="1">Uncharacterized protein</fullName>
    </submittedName>
</protein>
<accession>A0ACC2P586</accession>